<proteinExistence type="predicted"/>
<dbReference type="EMBL" id="JACHJY010000012">
    <property type="protein sequence ID" value="MBB4986292.1"/>
    <property type="molecule type" value="Genomic_DNA"/>
</dbReference>
<gene>
    <name evidence="3" type="ORF">GGE06_007259</name>
</gene>
<feature type="region of interest" description="Disordered" evidence="1">
    <location>
        <begin position="26"/>
        <end position="47"/>
    </location>
</feature>
<accession>A0A7W7U8T1</accession>
<reference evidence="3 4" key="1">
    <citation type="submission" date="2020-08" db="EMBL/GenBank/DDBJ databases">
        <title>Genomic Encyclopedia of Type Strains, Phase III (KMG-III): the genomes of soil and plant-associated and newly described type strains.</title>
        <authorList>
            <person name="Whitman W."/>
        </authorList>
    </citation>
    <scope>NUCLEOTIDE SEQUENCE [LARGE SCALE GENOMIC DNA]</scope>
    <source>
        <strain evidence="3 4">SFB5A</strain>
    </source>
</reference>
<keyword evidence="4" id="KW-1185">Reference proteome</keyword>
<feature type="signal peptide" evidence="2">
    <location>
        <begin position="1"/>
        <end position="21"/>
    </location>
</feature>
<keyword evidence="2" id="KW-0732">Signal</keyword>
<feature type="chain" id="PRO_5038526062" description="Lipoprotein" evidence="2">
    <location>
        <begin position="22"/>
        <end position="244"/>
    </location>
</feature>
<evidence type="ECO:0000256" key="2">
    <source>
        <dbReference type="SAM" id="SignalP"/>
    </source>
</evidence>
<dbReference type="RefSeq" id="WP_184932730.1">
    <property type="nucleotide sequence ID" value="NZ_JACHJY010000012.1"/>
</dbReference>
<dbReference type="AlphaFoldDB" id="A0A7W7U8T1"/>
<evidence type="ECO:0000313" key="4">
    <source>
        <dbReference type="Proteomes" id="UP000582643"/>
    </source>
</evidence>
<name>A0A7W7U8T1_9ACTN</name>
<evidence type="ECO:0000313" key="3">
    <source>
        <dbReference type="EMBL" id="MBB4986292.1"/>
    </source>
</evidence>
<protein>
    <recommendedName>
        <fullName evidence="5">Lipoprotein</fullName>
    </recommendedName>
</protein>
<comment type="caution">
    <text evidence="3">The sequence shown here is derived from an EMBL/GenBank/DDBJ whole genome shotgun (WGS) entry which is preliminary data.</text>
</comment>
<dbReference type="PROSITE" id="PS51257">
    <property type="entry name" value="PROKAR_LIPOPROTEIN"/>
    <property type="match status" value="1"/>
</dbReference>
<evidence type="ECO:0000256" key="1">
    <source>
        <dbReference type="SAM" id="MobiDB-lite"/>
    </source>
</evidence>
<sequence length="244" mass="25192">MRLNRALPIVAVIPALLLASACSGESAESGEKKPKATAQSADEKNSAEAKRIGALDAAQLEKAALTGKAAGYEARKIAKAEVEAGRDMKSDNKACQPLASLIGGFTHLPAVGVAHRSLKPTAATDATVGSMWLASHSEPDATRVMTDLRAAVTACPKGFKTLGLTYGKVESLPAPKLGAGADETVAYRITGDIGKQKVPMTYTVVRSGGVVAAFYGVNMLDPKQAAIPVPVVDAQLKKIADARG</sequence>
<evidence type="ECO:0008006" key="5">
    <source>
        <dbReference type="Google" id="ProtNLM"/>
    </source>
</evidence>
<organism evidence="3 4">
    <name type="scientific">Streptomyces nymphaeiformis</name>
    <dbReference type="NCBI Taxonomy" id="2663842"/>
    <lineage>
        <taxon>Bacteria</taxon>
        <taxon>Bacillati</taxon>
        <taxon>Actinomycetota</taxon>
        <taxon>Actinomycetes</taxon>
        <taxon>Kitasatosporales</taxon>
        <taxon>Streptomycetaceae</taxon>
        <taxon>Streptomyces</taxon>
    </lineage>
</organism>
<dbReference type="Proteomes" id="UP000582643">
    <property type="component" value="Unassembled WGS sequence"/>
</dbReference>